<dbReference type="EMBL" id="RBQT01000012">
    <property type="protein sequence ID" value="RMP84165.1"/>
    <property type="molecule type" value="Genomic_DNA"/>
</dbReference>
<proteinExistence type="predicted"/>
<organism evidence="1 2">
    <name type="scientific">Pseudomonas syringae pv. actinidiae</name>
    <dbReference type="NCBI Taxonomy" id="103796"/>
    <lineage>
        <taxon>Bacteria</taxon>
        <taxon>Pseudomonadati</taxon>
        <taxon>Pseudomonadota</taxon>
        <taxon>Gammaproteobacteria</taxon>
        <taxon>Pseudomonadales</taxon>
        <taxon>Pseudomonadaceae</taxon>
        <taxon>Pseudomonas</taxon>
        <taxon>Pseudomonas syringae</taxon>
    </lineage>
</organism>
<comment type="caution">
    <text evidence="1">The sequence shown here is derived from an EMBL/GenBank/DDBJ whole genome shotgun (WGS) entry which is preliminary data.</text>
</comment>
<accession>A0A7Z6XZW6</accession>
<evidence type="ECO:0000313" key="2">
    <source>
        <dbReference type="Proteomes" id="UP000282289"/>
    </source>
</evidence>
<evidence type="ECO:0000313" key="1">
    <source>
        <dbReference type="EMBL" id="RMP84165.1"/>
    </source>
</evidence>
<name>A0A7Z6XZW6_PSESF</name>
<dbReference type="AlphaFoldDB" id="A0A7Z6XZW6"/>
<reference evidence="1 2" key="1">
    <citation type="submission" date="2018-08" db="EMBL/GenBank/DDBJ databases">
        <title>Recombination of ecologically and evolutionarily significant loci maintains genetic cohesion in the Pseudomonas syringae species complex.</title>
        <authorList>
            <person name="Dillon M."/>
            <person name="Thakur S."/>
            <person name="Almeida R.N.D."/>
            <person name="Weir B.S."/>
            <person name="Guttman D.S."/>
        </authorList>
    </citation>
    <scope>NUCLEOTIDE SEQUENCE [LARGE SCALE GENOMIC DNA]</scope>
    <source>
        <strain evidence="1 2">ICMP 19589</strain>
    </source>
</reference>
<gene>
    <name evidence="1" type="ORF">ALQ15_05696</name>
</gene>
<dbReference type="Proteomes" id="UP000282289">
    <property type="component" value="Unassembled WGS sequence"/>
</dbReference>
<sequence length="1115" mass="125846">MPVMLCCVIVMAVANHTNKEKTLGDLSFSELTGYRAFRVEILKKCESNRRHDRYFYSDREEDAHPFLALREQILQLRRWVREHAQAMLTEAPNSEPYVRRVLRVPALVPLVPSERSGLKRLGQLFVPLRLTWPRVQSVIINVKTLEGRTFLYENIYKHVLRIRGFGHNEYYCPSIDAALRYLGPPALSEVKDLGMMDPRWVQLASRFGLVKISKVMPYARYGVQRLDGELAWILFCEKVVTSIAELDWLAYTEDRSYRRSEATAATRHIIRRMIRLMLVHGIAREQIANIFRYRITAFNPDQLSLNLNTLSAAGSVDPTAVFVATRDLMWSGEPDIWRYVVNEIGALTSADIGRFKQLLQSSSTLSIPLIQLLKTLGGNVDNLSQCQRLILAISRRSDGIVPLCDIRLLAGSPYSLSIDQIAQCTEYLTIPNKLQEYLQVLAIHGFGNASGIIAFQACYKNTSSSNLNVWLGMIELRGKGQSLEAVAEWVGQAAKEGHIDAYKYLKESIGLPEFLHLQRAEPIVRFGRGILSFLVNQKGLTSIQAIRDWYFRAHGVNKLRHWGELDASYNLLMEDAYNRNNFAFVASNYGCIRSAVQDRVVQQIGRRPYHADETTKDAYDKSYLELEIKENSKLLPILPIVLAETGGILLDSVLRHAWEPPQARQCHLAALTPLIDQLLSGGGPSNSQLGELESEAVAMLYKSTVQSVSSAWSQVCGRQSQLAGLNLSPHYPMRWDHAIRQLQAPLERSSLLALGHAKAYAGKFLPYSSEHIFDACKYLRAKRIRQSASDPWSLAAHLGVLIAAAHKDTLISEWVSRDLDATVHMPQEGADVAERLEQLEKMFSTTLPDALDRHVDGFVRRFSEADATFLAARLIGDEPSGHGGHAQLHKALIETRNTVMAVCQRWIVRERKKFSKDRSDIGATDLNAILTKHPASFFAKHAADLCTRDNTNMWDEARHAHLVVFDPKQRRLAGMALVYFEPIVELHADRNCLIIRAINPMDDMLATHTTSSIVDAFFDVAIQIAKDNGMAAVAFPAHCGMHLLSNLSSVEKDIEKRYIKPSITLPYRRVNEAVTESPRDWRREPRLISGRFYAYESGQLPVNSLYALWPGDLTN</sequence>
<protein>
    <submittedName>
        <fullName evidence="1">Uncharacterized protein</fullName>
    </submittedName>
</protein>